<evidence type="ECO:0000259" key="6">
    <source>
        <dbReference type="Pfam" id="PF00849"/>
    </source>
</evidence>
<dbReference type="GO" id="GO:0140098">
    <property type="term" value="F:catalytic activity, acting on RNA"/>
    <property type="evidence" value="ECO:0007669"/>
    <property type="project" value="UniProtKB-ARBA"/>
</dbReference>
<dbReference type="GO" id="GO:0009982">
    <property type="term" value="F:pseudouridine synthase activity"/>
    <property type="evidence" value="ECO:0007669"/>
    <property type="project" value="InterPro"/>
</dbReference>
<evidence type="ECO:0000313" key="7">
    <source>
        <dbReference type="EMBL" id="VYT86255.1"/>
    </source>
</evidence>
<organism evidence="7">
    <name type="scientific">Clostridium symbiosum</name>
    <name type="common">Bacteroides symbiosus</name>
    <dbReference type="NCBI Taxonomy" id="1512"/>
    <lineage>
        <taxon>Bacteria</taxon>
        <taxon>Bacillati</taxon>
        <taxon>Bacillota</taxon>
        <taxon>Clostridia</taxon>
        <taxon>Lachnospirales</taxon>
        <taxon>Lachnospiraceae</taxon>
        <taxon>Otoolea</taxon>
    </lineage>
</organism>
<proteinExistence type="inferred from homology"/>
<accession>A0A6N3A2B3</accession>
<keyword evidence="7" id="KW-0413">Isomerase</keyword>
<dbReference type="EMBL" id="CACRUA010000007">
    <property type="protein sequence ID" value="VYT86255.1"/>
    <property type="molecule type" value="Genomic_DNA"/>
</dbReference>
<dbReference type="InterPro" id="IPR020103">
    <property type="entry name" value="PsdUridine_synth_cat_dom_sf"/>
</dbReference>
<dbReference type="CDD" id="cd02869">
    <property type="entry name" value="PseudoU_synth_RluA_like"/>
    <property type="match status" value="1"/>
</dbReference>
<comment type="catalytic activity">
    <reaction evidence="1">
        <text>a uridine in RNA = a pseudouridine in RNA</text>
        <dbReference type="Rhea" id="RHEA:48348"/>
        <dbReference type="Rhea" id="RHEA-COMP:12068"/>
        <dbReference type="Rhea" id="RHEA-COMP:12069"/>
        <dbReference type="ChEBI" id="CHEBI:65314"/>
        <dbReference type="ChEBI" id="CHEBI:65315"/>
    </reaction>
</comment>
<dbReference type="InterPro" id="IPR006145">
    <property type="entry name" value="PsdUridine_synth_RsuA/RluA"/>
</dbReference>
<name>A0A6N3A2B3_CLOSY</name>
<evidence type="ECO:0000256" key="2">
    <source>
        <dbReference type="ARBA" id="ARBA00010876"/>
    </source>
</evidence>
<evidence type="ECO:0000256" key="3">
    <source>
        <dbReference type="ARBA" id="ARBA00031870"/>
    </source>
</evidence>
<evidence type="ECO:0000256" key="4">
    <source>
        <dbReference type="ARBA" id="ARBA00033164"/>
    </source>
</evidence>
<dbReference type="PANTHER" id="PTHR21600:SF87">
    <property type="entry name" value="RNA PSEUDOURIDYLATE SYNTHASE DOMAIN-CONTAINING PROTEIN 1"/>
    <property type="match status" value="1"/>
</dbReference>
<evidence type="ECO:0000256" key="5">
    <source>
        <dbReference type="SAM" id="MobiDB-lite"/>
    </source>
</evidence>
<sequence length="293" mass="32686">MLSELLQNETKEDENGERGIDMLKIIYEDHDILVAEKPAGLESQASRGFEPDMVSEIKNHLKRAELSRLSTKPSTKSSTRPVEPYVGVIHRLDKPVGGIMVYAKNQKAAASLSKQVQDGRMKKIYNAVVCGKLVDIVGNYVDYLLKDGRNNFSFVVDKDTPDSRRAELVYRALDVKTEEEREISLVEIELLSGRHHQIRVQFAAHGNPLWGDGKYNPEWGGTLPAGERTHADRHTGAKQGSGHAAKAQSSRGRRGERELALAAVKLSFVHPSTGKNMEFAIKPRGRIFERFGD</sequence>
<feature type="domain" description="Pseudouridine synthase RsuA/RluA-like" evidence="6">
    <location>
        <begin position="31"/>
        <end position="204"/>
    </location>
</feature>
<dbReference type="InterPro" id="IPR050188">
    <property type="entry name" value="RluA_PseudoU_synthase"/>
</dbReference>
<dbReference type="AlphaFoldDB" id="A0A6N3A2B3"/>
<protein>
    <recommendedName>
        <fullName evidence="3">RNA pseudouridylate synthase</fullName>
    </recommendedName>
    <alternativeName>
        <fullName evidence="4">RNA-uridine isomerase</fullName>
    </alternativeName>
</protein>
<comment type="similarity">
    <text evidence="2">Belongs to the pseudouridine synthase RluA family.</text>
</comment>
<dbReference type="SUPFAM" id="SSF55120">
    <property type="entry name" value="Pseudouridine synthase"/>
    <property type="match status" value="1"/>
</dbReference>
<evidence type="ECO:0000256" key="1">
    <source>
        <dbReference type="ARBA" id="ARBA00000073"/>
    </source>
</evidence>
<dbReference type="GO" id="GO:0003723">
    <property type="term" value="F:RNA binding"/>
    <property type="evidence" value="ECO:0007669"/>
    <property type="project" value="InterPro"/>
</dbReference>
<feature type="region of interest" description="Disordered" evidence="5">
    <location>
        <begin position="221"/>
        <end position="256"/>
    </location>
</feature>
<reference evidence="7" key="1">
    <citation type="submission" date="2019-11" db="EMBL/GenBank/DDBJ databases">
        <authorList>
            <person name="Feng L."/>
        </authorList>
    </citation>
    <scope>NUCLEOTIDE SEQUENCE</scope>
    <source>
        <strain evidence="7">CsymbiosumLFYP84</strain>
    </source>
</reference>
<gene>
    <name evidence="7" type="primary">rluD_2</name>
    <name evidence="7" type="ORF">CSLFYP84_00768</name>
</gene>
<dbReference type="Gene3D" id="3.30.2350.10">
    <property type="entry name" value="Pseudouridine synthase"/>
    <property type="match status" value="1"/>
</dbReference>
<dbReference type="PANTHER" id="PTHR21600">
    <property type="entry name" value="MITOCHONDRIAL RNA PSEUDOURIDINE SYNTHASE"/>
    <property type="match status" value="1"/>
</dbReference>
<dbReference type="Pfam" id="PF00849">
    <property type="entry name" value="PseudoU_synth_2"/>
    <property type="match status" value="1"/>
</dbReference>
<dbReference type="GO" id="GO:0000455">
    <property type="term" value="P:enzyme-directed rRNA pseudouridine synthesis"/>
    <property type="evidence" value="ECO:0007669"/>
    <property type="project" value="TreeGrafter"/>
</dbReference>